<comment type="similarity">
    <text evidence="9">Belongs to the monovalent cation:proton antiporter 2 (CPA2) transporter (TC 2.A.37) family. CHX (TC 2.A.37.4) subfamily.</text>
</comment>
<dbReference type="PANTHER" id="PTHR32468:SF109">
    <property type="entry name" value="CATION_H(+) ANTIPORTER 24-RELATED"/>
    <property type="match status" value="1"/>
</dbReference>
<evidence type="ECO:0000256" key="9">
    <source>
        <dbReference type="ARBA" id="ARBA00038341"/>
    </source>
</evidence>
<feature type="transmembrane region" description="Helical" evidence="10">
    <location>
        <begin position="183"/>
        <end position="203"/>
    </location>
</feature>
<evidence type="ECO:0000256" key="4">
    <source>
        <dbReference type="ARBA" id="ARBA00022692"/>
    </source>
</evidence>
<evidence type="ECO:0000256" key="6">
    <source>
        <dbReference type="ARBA" id="ARBA00022989"/>
    </source>
</evidence>
<feature type="transmembrane region" description="Helical" evidence="10">
    <location>
        <begin position="145"/>
        <end position="163"/>
    </location>
</feature>
<evidence type="ECO:0000313" key="14">
    <source>
        <dbReference type="EMBL" id="KAG6762520.1"/>
    </source>
</evidence>
<feature type="domain" description="Cation/H+ exchanger transmembrane" evidence="11">
    <location>
        <begin position="99"/>
        <end position="488"/>
    </location>
</feature>
<dbReference type="PANTHER" id="PTHR32468">
    <property type="entry name" value="CATION/H + ANTIPORTER"/>
    <property type="match status" value="1"/>
</dbReference>
<keyword evidence="8 10" id="KW-0472">Membrane</keyword>
<evidence type="ECO:0000256" key="5">
    <source>
        <dbReference type="ARBA" id="ARBA00022958"/>
    </source>
</evidence>
<keyword evidence="2" id="KW-0813">Transport</keyword>
<dbReference type="GO" id="GO:0006813">
    <property type="term" value="P:potassium ion transport"/>
    <property type="evidence" value="ECO:0007669"/>
    <property type="project" value="UniProtKB-KW"/>
</dbReference>
<dbReference type="Pfam" id="PF00999">
    <property type="entry name" value="Na_H_Exchanger"/>
    <property type="match status" value="1"/>
</dbReference>
<dbReference type="GO" id="GO:0015297">
    <property type="term" value="F:antiporter activity"/>
    <property type="evidence" value="ECO:0007669"/>
    <property type="project" value="InterPro"/>
</dbReference>
<sequence>MDEIGFRNLKAWQSLFVMVRFVQLFHPIPDHARWRHAEQYSRDLLQTTEEVDESSSPTPLHVFICRRTHPGHCLGIFHGENPLNCSFNIILFDLVLMILITTMLRLLLKPLKQPRIVSEIIAGIFVGPSVLGQSKKLTEQVLPDNAQFVVANLGAIGFAYFLFVTSVETDFSVLRKVGKKHVYSAVIGVFFPITTVCIVAYCFKSSIHGNLAKPVGIGSVASSVSVTVFPVIYLILKELRLLSSEVGRMAMATAMVSDVMGIILVFAFVAVKHGQHSGADALWFMISVIVLMAFAIIVIRSVLLWVVDRTPEGKPVDRSYVVLILLGVLVMTFFSDMFGLVFLHASLLLGIVMPDGPPLGATMVQRSRTIVMELLMPFTFAILGLNVDVFAMANYGWSNLEPLFAMVIAGYLSKLIAISAVALFFGVPFKESFTLGLMMNLRGLYEATIFLKWLDEGVSSLCSHILLKIPALILSAILETPTYTLMLLLTTLMTGTCSALICFIYDPTKQYMTNKRRTIQHTPSGTELSILVGIHDEECVAGLVNLLETSHPTMTSPFAVYAIHLFELVGRAFPVFIDHDKPERPPKYINYKKIHNALKLYQKPRSEYVKLRSYTVATVKRTMHQDICDLALTYKATLILLPFCSKRLDNLAGSEIVRHVYGKQSINSRVLANSPCSIGIFVDKGYHNPIAMQYYHQLFFRRCVVLFLGGADSREALAYADRMASNPEVSLTAIRFLSYNNIGDNEMETKLDDGVVTWFWVKNEGNSRVAYREVVVRNGEETLAAIQALDNDTNELWIVGRKQGINQVLLEGLSKLSENPELGVIGDYVASTDFGSTASVLVVHQQIMRG</sequence>
<feature type="transmembrane region" description="Helical" evidence="10">
    <location>
        <begin position="320"/>
        <end position="353"/>
    </location>
</feature>
<dbReference type="OrthoDB" id="1861329at2759"/>
<reference evidence="14" key="1">
    <citation type="journal article" date="2020" name="bioRxiv">
        <title>Hybrid origin of Populus tomentosa Carr. identified through genome sequencing and phylogenomic analysis.</title>
        <authorList>
            <person name="An X."/>
            <person name="Gao K."/>
            <person name="Chen Z."/>
            <person name="Li J."/>
            <person name="Yang X."/>
            <person name="Yang X."/>
            <person name="Zhou J."/>
            <person name="Guo T."/>
            <person name="Zhao T."/>
            <person name="Huang S."/>
            <person name="Miao D."/>
            <person name="Khan W.U."/>
            <person name="Rao P."/>
            <person name="Ye M."/>
            <person name="Lei B."/>
            <person name="Liao W."/>
            <person name="Wang J."/>
            <person name="Ji L."/>
            <person name="Li Y."/>
            <person name="Guo B."/>
            <person name="Mustafa N.S."/>
            <person name="Li S."/>
            <person name="Yun Q."/>
            <person name="Keller S.R."/>
            <person name="Mao J."/>
            <person name="Zhang R."/>
            <person name="Strauss S.H."/>
        </authorList>
    </citation>
    <scope>NUCLEOTIDE SEQUENCE</scope>
    <source>
        <strain evidence="14">GM15</strain>
        <tissue evidence="14">Leaf</tissue>
    </source>
</reference>
<comment type="caution">
    <text evidence="14">The sequence shown here is derived from an EMBL/GenBank/DDBJ whole genome shotgun (WGS) entry which is preliminary data.</text>
</comment>
<evidence type="ECO:0000313" key="15">
    <source>
        <dbReference type="Proteomes" id="UP000886885"/>
    </source>
</evidence>
<dbReference type="GO" id="GO:0012505">
    <property type="term" value="C:endomembrane system"/>
    <property type="evidence" value="ECO:0007669"/>
    <property type="project" value="TreeGrafter"/>
</dbReference>
<dbReference type="EMBL" id="JAAWWB010000017">
    <property type="protein sequence ID" value="KAG6762520.1"/>
    <property type="molecule type" value="Genomic_DNA"/>
</dbReference>
<comment type="subcellular location">
    <subcellularLocation>
        <location evidence="1">Membrane</location>
        <topology evidence="1">Multi-pass membrane protein</topology>
    </subcellularLocation>
</comment>
<feature type="transmembrane region" description="Helical" evidence="10">
    <location>
        <begin position="87"/>
        <end position="108"/>
    </location>
</feature>
<feature type="transmembrane region" description="Helical" evidence="10">
    <location>
        <begin position="281"/>
        <end position="300"/>
    </location>
</feature>
<protein>
    <recommendedName>
        <fullName evidence="16">Cation/H+ exchanger domain-containing protein</fullName>
    </recommendedName>
</protein>
<dbReference type="GO" id="GO:0006885">
    <property type="term" value="P:regulation of pH"/>
    <property type="evidence" value="ECO:0007669"/>
    <property type="project" value="TreeGrafter"/>
</dbReference>
<gene>
    <name evidence="14" type="ORF">POTOM_033028</name>
</gene>
<name>A0A8X7ZFT3_POPTO</name>
<feature type="transmembrane region" description="Helical" evidence="10">
    <location>
        <begin position="403"/>
        <end position="429"/>
    </location>
</feature>
<accession>A0A8X7ZFT3</accession>
<dbReference type="AlphaFoldDB" id="A0A8X7ZFT3"/>
<evidence type="ECO:0000259" key="11">
    <source>
        <dbReference type="Pfam" id="PF00999"/>
    </source>
</evidence>
<feature type="domain" description="Cation/H(+) antiporter C-terminal" evidence="13">
    <location>
        <begin position="704"/>
        <end position="846"/>
    </location>
</feature>
<evidence type="ECO:0000256" key="2">
    <source>
        <dbReference type="ARBA" id="ARBA00022448"/>
    </source>
</evidence>
<keyword evidence="6 10" id="KW-1133">Transmembrane helix</keyword>
<dbReference type="InterPro" id="IPR057291">
    <property type="entry name" value="CHX17_2nd"/>
</dbReference>
<keyword evidence="4 10" id="KW-0812">Transmembrane</keyword>
<feature type="transmembrane region" description="Helical" evidence="10">
    <location>
        <begin position="484"/>
        <end position="505"/>
    </location>
</feature>
<dbReference type="GO" id="GO:0016020">
    <property type="term" value="C:membrane"/>
    <property type="evidence" value="ECO:0007669"/>
    <property type="project" value="UniProtKB-SubCell"/>
</dbReference>
<evidence type="ECO:0000256" key="10">
    <source>
        <dbReference type="SAM" id="Phobius"/>
    </source>
</evidence>
<feature type="transmembrane region" description="Helical" evidence="10">
    <location>
        <begin position="248"/>
        <end position="269"/>
    </location>
</feature>
<dbReference type="GO" id="GO:1902600">
    <property type="term" value="P:proton transmembrane transport"/>
    <property type="evidence" value="ECO:0007669"/>
    <property type="project" value="InterPro"/>
</dbReference>
<proteinExistence type="inferred from homology"/>
<evidence type="ECO:0000259" key="12">
    <source>
        <dbReference type="Pfam" id="PF23256"/>
    </source>
</evidence>
<evidence type="ECO:0008006" key="16">
    <source>
        <dbReference type="Google" id="ProtNLM"/>
    </source>
</evidence>
<dbReference type="Pfam" id="PF23256">
    <property type="entry name" value="CHX17_2nd"/>
    <property type="match status" value="1"/>
</dbReference>
<dbReference type="InterPro" id="IPR050794">
    <property type="entry name" value="CPA2_transporter"/>
</dbReference>
<feature type="transmembrane region" description="Helical" evidence="10">
    <location>
        <begin position="458"/>
        <end position="478"/>
    </location>
</feature>
<evidence type="ECO:0000256" key="7">
    <source>
        <dbReference type="ARBA" id="ARBA00023065"/>
    </source>
</evidence>
<keyword evidence="15" id="KW-1185">Reference proteome</keyword>
<dbReference type="InterPro" id="IPR006153">
    <property type="entry name" value="Cation/H_exchanger_TM"/>
</dbReference>
<keyword evidence="7" id="KW-0406">Ion transport</keyword>
<dbReference type="InterPro" id="IPR057290">
    <property type="entry name" value="CHX17_C"/>
</dbReference>
<feature type="transmembrane region" description="Helical" evidence="10">
    <location>
        <begin position="374"/>
        <end position="397"/>
    </location>
</feature>
<dbReference type="Pfam" id="PF23259">
    <property type="entry name" value="CHX17_C"/>
    <property type="match status" value="1"/>
</dbReference>
<keyword evidence="5" id="KW-0630">Potassium</keyword>
<feature type="transmembrane region" description="Helical" evidence="10">
    <location>
        <begin position="215"/>
        <end position="236"/>
    </location>
</feature>
<keyword evidence="3" id="KW-0633">Potassium transport</keyword>
<evidence type="ECO:0000256" key="1">
    <source>
        <dbReference type="ARBA" id="ARBA00004141"/>
    </source>
</evidence>
<evidence type="ECO:0000256" key="8">
    <source>
        <dbReference type="ARBA" id="ARBA00023136"/>
    </source>
</evidence>
<evidence type="ECO:0000259" key="13">
    <source>
        <dbReference type="Pfam" id="PF23259"/>
    </source>
</evidence>
<feature type="domain" description="Cation/H(+) antiporter central" evidence="12">
    <location>
        <begin position="560"/>
        <end position="690"/>
    </location>
</feature>
<evidence type="ECO:0000256" key="3">
    <source>
        <dbReference type="ARBA" id="ARBA00022538"/>
    </source>
</evidence>
<organism evidence="14 15">
    <name type="scientific">Populus tomentosa</name>
    <name type="common">Chinese white poplar</name>
    <dbReference type="NCBI Taxonomy" id="118781"/>
    <lineage>
        <taxon>Eukaryota</taxon>
        <taxon>Viridiplantae</taxon>
        <taxon>Streptophyta</taxon>
        <taxon>Embryophyta</taxon>
        <taxon>Tracheophyta</taxon>
        <taxon>Spermatophyta</taxon>
        <taxon>Magnoliopsida</taxon>
        <taxon>eudicotyledons</taxon>
        <taxon>Gunneridae</taxon>
        <taxon>Pentapetalae</taxon>
        <taxon>rosids</taxon>
        <taxon>fabids</taxon>
        <taxon>Malpighiales</taxon>
        <taxon>Salicaceae</taxon>
        <taxon>Saliceae</taxon>
        <taxon>Populus</taxon>
    </lineage>
</organism>
<dbReference type="Proteomes" id="UP000886885">
    <property type="component" value="Chromosome 9A"/>
</dbReference>